<dbReference type="STRING" id="1314778.A0A5C3PH53"/>
<accession>A0A5C3PH53</accession>
<dbReference type="InParanoid" id="A0A5C3PH53"/>
<proteinExistence type="predicted"/>
<name>A0A5C3PH53_9APHY</name>
<sequence>MPSHRRRSYSRERSGSPHGRSRSRSRSPERRVSLPDGVSEISESDYFLKSDEFRVWLKDEKGKYFDELSSDKARKYFRKFVKAWNRGKLSRSLYSGVEKQAASDQTAYKWSFASKASRKDHDALRAVRDEIDSATYNRPHRGHTDSGPSRAGPSSGRIIGPAMPSASDMTLAKETAAEYRAADREYQKKRARKEAKELVEDIVGPKELGRAGMLEKKKAQREADRTFRERGDDGLEADESTLMGGGDSFQAQLARREMARKRFEDKREEKMYASRERVDAIKAKDKATMDMFMQMAKQKFG</sequence>
<evidence type="ECO:0008006" key="4">
    <source>
        <dbReference type="Google" id="ProtNLM"/>
    </source>
</evidence>
<organism evidence="2 3">
    <name type="scientific">Polyporus arcularius HHB13444</name>
    <dbReference type="NCBI Taxonomy" id="1314778"/>
    <lineage>
        <taxon>Eukaryota</taxon>
        <taxon>Fungi</taxon>
        <taxon>Dikarya</taxon>
        <taxon>Basidiomycota</taxon>
        <taxon>Agaricomycotina</taxon>
        <taxon>Agaricomycetes</taxon>
        <taxon>Polyporales</taxon>
        <taxon>Polyporaceae</taxon>
        <taxon>Polyporus</taxon>
    </lineage>
</organism>
<evidence type="ECO:0000313" key="3">
    <source>
        <dbReference type="Proteomes" id="UP000308197"/>
    </source>
</evidence>
<dbReference type="PANTHER" id="PTHR34117">
    <property type="entry name" value="STYLE CELL-CYCLE INHIBITOR 1"/>
    <property type="match status" value="1"/>
</dbReference>
<evidence type="ECO:0000313" key="2">
    <source>
        <dbReference type="EMBL" id="TFK88896.1"/>
    </source>
</evidence>
<dbReference type="AlphaFoldDB" id="A0A5C3PH53"/>
<feature type="region of interest" description="Disordered" evidence="1">
    <location>
        <begin position="129"/>
        <end position="170"/>
    </location>
</feature>
<dbReference type="EMBL" id="ML211095">
    <property type="protein sequence ID" value="TFK88896.1"/>
    <property type="molecule type" value="Genomic_DNA"/>
</dbReference>
<keyword evidence="3" id="KW-1185">Reference proteome</keyword>
<gene>
    <name evidence="2" type="ORF">K466DRAFT_585138</name>
</gene>
<evidence type="ECO:0000256" key="1">
    <source>
        <dbReference type="SAM" id="MobiDB-lite"/>
    </source>
</evidence>
<dbReference type="InterPro" id="IPR044688">
    <property type="entry name" value="SCI-1-like"/>
</dbReference>
<feature type="region of interest" description="Disordered" evidence="1">
    <location>
        <begin position="1"/>
        <end position="36"/>
    </location>
</feature>
<feature type="region of interest" description="Disordered" evidence="1">
    <location>
        <begin position="213"/>
        <end position="248"/>
    </location>
</feature>
<protein>
    <recommendedName>
        <fullName evidence="4">Splicing arginine serine-rich 12</fullName>
    </recommendedName>
</protein>
<feature type="compositionally biased region" description="Low complexity" evidence="1">
    <location>
        <begin position="146"/>
        <end position="157"/>
    </location>
</feature>
<dbReference type="Proteomes" id="UP000308197">
    <property type="component" value="Unassembled WGS sequence"/>
</dbReference>
<reference evidence="2 3" key="1">
    <citation type="journal article" date="2019" name="Nat. Ecol. Evol.">
        <title>Megaphylogeny resolves global patterns of mushroom evolution.</title>
        <authorList>
            <person name="Varga T."/>
            <person name="Krizsan K."/>
            <person name="Foldi C."/>
            <person name="Dima B."/>
            <person name="Sanchez-Garcia M."/>
            <person name="Sanchez-Ramirez S."/>
            <person name="Szollosi G.J."/>
            <person name="Szarkandi J.G."/>
            <person name="Papp V."/>
            <person name="Albert L."/>
            <person name="Andreopoulos W."/>
            <person name="Angelini C."/>
            <person name="Antonin V."/>
            <person name="Barry K.W."/>
            <person name="Bougher N.L."/>
            <person name="Buchanan P."/>
            <person name="Buyck B."/>
            <person name="Bense V."/>
            <person name="Catcheside P."/>
            <person name="Chovatia M."/>
            <person name="Cooper J."/>
            <person name="Damon W."/>
            <person name="Desjardin D."/>
            <person name="Finy P."/>
            <person name="Geml J."/>
            <person name="Haridas S."/>
            <person name="Hughes K."/>
            <person name="Justo A."/>
            <person name="Karasinski D."/>
            <person name="Kautmanova I."/>
            <person name="Kiss B."/>
            <person name="Kocsube S."/>
            <person name="Kotiranta H."/>
            <person name="LaButti K.M."/>
            <person name="Lechner B.E."/>
            <person name="Liimatainen K."/>
            <person name="Lipzen A."/>
            <person name="Lukacs Z."/>
            <person name="Mihaltcheva S."/>
            <person name="Morgado L.N."/>
            <person name="Niskanen T."/>
            <person name="Noordeloos M.E."/>
            <person name="Ohm R.A."/>
            <person name="Ortiz-Santana B."/>
            <person name="Ovrebo C."/>
            <person name="Racz N."/>
            <person name="Riley R."/>
            <person name="Savchenko A."/>
            <person name="Shiryaev A."/>
            <person name="Soop K."/>
            <person name="Spirin V."/>
            <person name="Szebenyi C."/>
            <person name="Tomsovsky M."/>
            <person name="Tulloss R.E."/>
            <person name="Uehling J."/>
            <person name="Grigoriev I.V."/>
            <person name="Vagvolgyi C."/>
            <person name="Papp T."/>
            <person name="Martin F.M."/>
            <person name="Miettinen O."/>
            <person name="Hibbett D.S."/>
            <person name="Nagy L.G."/>
        </authorList>
    </citation>
    <scope>NUCLEOTIDE SEQUENCE [LARGE SCALE GENOMIC DNA]</scope>
    <source>
        <strain evidence="2 3">HHB13444</strain>
    </source>
</reference>
<feature type="compositionally biased region" description="Basic and acidic residues" evidence="1">
    <location>
        <begin position="213"/>
        <end position="233"/>
    </location>
</feature>
<dbReference type="PANTHER" id="PTHR34117:SF1">
    <property type="entry name" value="STYLE CELL-CYCLE INHIBITOR 1"/>
    <property type="match status" value="1"/>
</dbReference>